<keyword evidence="4" id="KW-1185">Reference proteome</keyword>
<evidence type="ECO:0000313" key="4">
    <source>
        <dbReference type="Proteomes" id="UP000266915"/>
    </source>
</evidence>
<dbReference type="EMBL" id="RKHL01000002">
    <property type="protein sequence ID" value="ROR76124.1"/>
    <property type="molecule type" value="Genomic_DNA"/>
</dbReference>
<feature type="compositionally biased region" description="Basic and acidic residues" evidence="1">
    <location>
        <begin position="25"/>
        <end position="35"/>
    </location>
</feature>
<evidence type="ECO:0000256" key="1">
    <source>
        <dbReference type="SAM" id="MobiDB-lite"/>
    </source>
</evidence>
<dbReference type="RefSeq" id="WP_085514099.1">
    <property type="nucleotide sequence ID" value="NZ_FXAP01000007.1"/>
</dbReference>
<keyword evidence="2" id="KW-0812">Transmembrane</keyword>
<feature type="transmembrane region" description="Helical" evidence="2">
    <location>
        <begin position="45"/>
        <end position="68"/>
    </location>
</feature>
<keyword evidence="2" id="KW-1133">Transmembrane helix</keyword>
<protein>
    <submittedName>
        <fullName evidence="3">Uncharacterized protein</fullName>
    </submittedName>
</protein>
<reference evidence="3 4" key="1">
    <citation type="submission" date="2018-11" db="EMBL/GenBank/DDBJ databases">
        <title>Sequencing the genomes of 1000 actinobacteria strains.</title>
        <authorList>
            <person name="Klenk H.-P."/>
        </authorList>
    </citation>
    <scope>NUCLEOTIDE SEQUENCE [LARGE SCALE GENOMIC DNA]</scope>
    <source>
        <strain evidence="3 4">DSM 14012</strain>
    </source>
</reference>
<gene>
    <name evidence="3" type="ORF">EDD42_4077</name>
</gene>
<evidence type="ECO:0000256" key="2">
    <source>
        <dbReference type="SAM" id="Phobius"/>
    </source>
</evidence>
<proteinExistence type="predicted"/>
<dbReference type="Proteomes" id="UP000266915">
    <property type="component" value="Unassembled WGS sequence"/>
</dbReference>
<organism evidence="3 4">
    <name type="scientific">Plantibacter flavus</name>
    <dbReference type="NCBI Taxonomy" id="150123"/>
    <lineage>
        <taxon>Bacteria</taxon>
        <taxon>Bacillati</taxon>
        <taxon>Actinomycetota</taxon>
        <taxon>Actinomycetes</taxon>
        <taxon>Micrococcales</taxon>
        <taxon>Microbacteriaceae</taxon>
        <taxon>Plantibacter</taxon>
    </lineage>
</organism>
<feature type="region of interest" description="Disordered" evidence="1">
    <location>
        <begin position="1"/>
        <end position="36"/>
    </location>
</feature>
<dbReference type="AlphaFoldDB" id="A0A3N2BM57"/>
<evidence type="ECO:0000313" key="3">
    <source>
        <dbReference type="EMBL" id="ROR76124.1"/>
    </source>
</evidence>
<comment type="caution">
    <text evidence="3">The sequence shown here is derived from an EMBL/GenBank/DDBJ whole genome shotgun (WGS) entry which is preliminary data.</text>
</comment>
<keyword evidence="2" id="KW-0472">Membrane</keyword>
<accession>A0A3N2BM57</accession>
<feature type="region of interest" description="Disordered" evidence="1">
    <location>
        <begin position="76"/>
        <end position="104"/>
    </location>
</feature>
<name>A0A3N2BM57_9MICO</name>
<sequence>MSDEQQPSFLRGLPPRGAQPTVAAVEREPERDEPVATRGWRPNRLVLFVVAGFGLGLIALLVVGLVMINSATSTAGAEATGSGSAVVEGAEPGEPAAGEPAPDATAAVEGHEVSAELCAALQSAVSLSGADLTSTEVSPEQLAAFAGVAAIASPNQSSYQGFVDLLQDPASVPSEADAQALSAAFAQAAQADLVTCA</sequence>